<protein>
    <submittedName>
        <fullName evidence="2">G:T/U mismatch-specific DNA glycosylase</fullName>
        <ecNumber evidence="2">3.2.2.28</ecNumber>
    </submittedName>
</protein>
<proteinExistence type="predicted"/>
<dbReference type="Pfam" id="PF03167">
    <property type="entry name" value="UDG"/>
    <property type="match status" value="1"/>
</dbReference>
<name>A0A0A8HW41_CAMLA</name>
<dbReference type="OrthoDB" id="9799921at2"/>
<organism evidence="2 3">
    <name type="scientific">Campylobacter lari NCTC 11845</name>
    <dbReference type="NCBI Taxonomy" id="1388749"/>
    <lineage>
        <taxon>Bacteria</taxon>
        <taxon>Pseudomonadati</taxon>
        <taxon>Campylobacterota</taxon>
        <taxon>Epsilonproteobacteria</taxon>
        <taxon>Campylobacterales</taxon>
        <taxon>Campylobacteraceae</taxon>
        <taxon>Campylobacter</taxon>
    </lineage>
</organism>
<dbReference type="Proteomes" id="UP000031130">
    <property type="component" value="Chromosome"/>
</dbReference>
<dbReference type="InterPro" id="IPR005122">
    <property type="entry name" value="Uracil-DNA_glycosylase-like"/>
</dbReference>
<evidence type="ECO:0000313" key="2">
    <source>
        <dbReference type="EMBL" id="AJD00990.1"/>
    </source>
</evidence>
<dbReference type="Gene3D" id="3.40.470.10">
    <property type="entry name" value="Uracil-DNA glycosylase-like domain"/>
    <property type="match status" value="1"/>
</dbReference>
<keyword evidence="2" id="KW-0378">Hydrolase</keyword>
<dbReference type="KEGG" id="cln:UPTC3659_0100"/>
<dbReference type="RefSeq" id="WP_039625091.1">
    <property type="nucleotide sequence ID" value="NZ_CP007775.1"/>
</dbReference>
<dbReference type="EMBL" id="CP007775">
    <property type="protein sequence ID" value="AJD00990.1"/>
    <property type="molecule type" value="Genomic_DNA"/>
</dbReference>
<sequence length="164" mass="19370">MQILTHPFEPFFDKNSKVLILGSFPSIKSREENFYYQHSKNRFWRIFEILFECELKTVQEQKKFLESNHIALWDVIASCKIKNSDDKTISYVKANDINIILDKANIEKICVLGKVASKYFAKFYPEQKFFELPSSSPANMNYSLENLVEKYSIIRENNGFSWSR</sequence>
<evidence type="ECO:0000259" key="1">
    <source>
        <dbReference type="Pfam" id="PF03167"/>
    </source>
</evidence>
<accession>A0A0A8HW41</accession>
<dbReference type="CDD" id="cd10032">
    <property type="entry name" value="UDG-F6_HDG"/>
    <property type="match status" value="1"/>
</dbReference>
<dbReference type="EC" id="3.2.2.28" evidence="2"/>
<keyword evidence="2" id="KW-0326">Glycosidase</keyword>
<dbReference type="SUPFAM" id="SSF52141">
    <property type="entry name" value="Uracil-DNA glycosylase-like"/>
    <property type="match status" value="1"/>
</dbReference>
<dbReference type="InterPro" id="IPR026353">
    <property type="entry name" value="Hypoxan-DNA_Glyclase"/>
</dbReference>
<dbReference type="AlphaFoldDB" id="A0A0A8HW41"/>
<feature type="domain" description="Uracil-DNA glycosylase-like" evidence="1">
    <location>
        <begin position="10"/>
        <end position="146"/>
    </location>
</feature>
<dbReference type="HOGENOM" id="CLU_094865_1_0_7"/>
<dbReference type="GO" id="GO:0016798">
    <property type="term" value="F:hydrolase activity, acting on glycosyl bonds"/>
    <property type="evidence" value="ECO:0007669"/>
    <property type="project" value="UniProtKB-KW"/>
</dbReference>
<reference evidence="2 3" key="1">
    <citation type="journal article" date="2014" name="Genome Biol. Evol.">
        <title>Comparative Genomics of the Campylobacter lari Group.</title>
        <authorList>
            <person name="Miller W.G."/>
            <person name="Yee E."/>
            <person name="Chapman M.H."/>
            <person name="Smith T.P."/>
            <person name="Bono J.L."/>
            <person name="Huynh S."/>
            <person name="Parker C.T."/>
            <person name="Vandamme P."/>
            <person name="Luong K."/>
            <person name="Korlach J."/>
        </authorList>
    </citation>
    <scope>NUCLEOTIDE SEQUENCE [LARGE SCALE GENOMIC DNA]</scope>
    <source>
        <strain evidence="3">RM3659</strain>
    </source>
</reference>
<gene>
    <name evidence="2" type="primary">mug</name>
    <name evidence="2" type="ORF">UPTC3659_0100</name>
</gene>
<dbReference type="InterPro" id="IPR036895">
    <property type="entry name" value="Uracil-DNA_glycosylase-like_sf"/>
</dbReference>
<dbReference type="NCBIfam" id="TIGR04274">
    <property type="entry name" value="hypoxanDNAglyco"/>
    <property type="match status" value="1"/>
</dbReference>
<evidence type="ECO:0000313" key="3">
    <source>
        <dbReference type="Proteomes" id="UP000031130"/>
    </source>
</evidence>